<gene>
    <name evidence="1" type="ORF">C9382_24395</name>
</gene>
<organism evidence="1 2">
    <name type="scientific">Pseudomonas aylmerensis</name>
    <dbReference type="NCBI Taxonomy" id="1869229"/>
    <lineage>
        <taxon>Bacteria</taxon>
        <taxon>Pseudomonadati</taxon>
        <taxon>Pseudomonadota</taxon>
        <taxon>Gammaproteobacteria</taxon>
        <taxon>Pseudomonadales</taxon>
        <taxon>Pseudomonadaceae</taxon>
        <taxon>Pseudomonas</taxon>
    </lineage>
</organism>
<comment type="caution">
    <text evidence="1">The sequence shown here is derived from an EMBL/GenBank/DDBJ whole genome shotgun (WGS) entry which is preliminary data.</text>
</comment>
<evidence type="ECO:0000313" key="1">
    <source>
        <dbReference type="EMBL" id="PTC25509.1"/>
    </source>
</evidence>
<proteinExistence type="predicted"/>
<sequence>MWELACLRRRWVSHYLQRLAHRFRGQARSHSFDRCLGLGLTVLHRHFHRRHKPVPTLEYIPNVGAGLLAKAVDQLAYSSTDTPLSRASPLPQF</sequence>
<reference evidence="1 2" key="1">
    <citation type="submission" date="2018-03" db="EMBL/GenBank/DDBJ databases">
        <title>Diversity of bacteria associated with corn roots inoculated with woodland soils in Canada, and Description of Pseudomonas aylmerense sp. nov.</title>
        <authorList>
            <person name="Tambong J.T."/>
            <person name="Xu R."/>
            <person name="Tchagang C."/>
        </authorList>
    </citation>
    <scope>NUCLEOTIDE SEQUENCE [LARGE SCALE GENOMIC DNA]</scope>
    <source>
        <strain evidence="1 2">S1E44</strain>
    </source>
</reference>
<dbReference type="EMBL" id="PYWW01000051">
    <property type="protein sequence ID" value="PTC25509.1"/>
    <property type="molecule type" value="Genomic_DNA"/>
</dbReference>
<accession>A0A2T4FQ21</accession>
<protein>
    <submittedName>
        <fullName evidence="1">Uncharacterized protein</fullName>
    </submittedName>
</protein>
<dbReference type="AlphaFoldDB" id="A0A2T4FQ21"/>
<dbReference type="OrthoDB" id="7033675at2"/>
<dbReference type="Proteomes" id="UP000240571">
    <property type="component" value="Unassembled WGS sequence"/>
</dbReference>
<name>A0A2T4FQ21_9PSED</name>
<evidence type="ECO:0000313" key="2">
    <source>
        <dbReference type="Proteomes" id="UP000240571"/>
    </source>
</evidence>